<reference evidence="14 15" key="3">
    <citation type="journal article" date="2011" name="Mol. Syst. Biol.">
        <title>Integrative genome-scale metabolic analysis of Vibrio vulnificus for drug targeting and discovery.</title>
        <authorList>
            <person name="Kim H.U."/>
            <person name="Kim S.Y."/>
            <person name="Jeong H."/>
            <person name="Kim T.Y."/>
            <person name="Kim J.J."/>
            <person name="Choy H.E."/>
            <person name="Yi K.Y."/>
            <person name="Rhee J.H."/>
            <person name="Lee S.Y."/>
        </authorList>
    </citation>
    <scope>NUCLEOTIDE SEQUENCE [LARGE SCALE GENOMIC DNA]</scope>
    <source>
        <strain evidence="14 15">CMCP6</strain>
    </source>
</reference>
<dbReference type="InterPro" id="IPR039421">
    <property type="entry name" value="Type_1_exporter"/>
</dbReference>
<dbReference type="PANTHER" id="PTHR24221:SF647">
    <property type="entry name" value="BLL6336 PROTEIN"/>
    <property type="match status" value="1"/>
</dbReference>
<proteinExistence type="inferred from homology"/>
<dbReference type="GO" id="GO:0008233">
    <property type="term" value="F:peptidase activity"/>
    <property type="evidence" value="ECO:0007669"/>
    <property type="project" value="InterPro"/>
</dbReference>
<dbReference type="CDD" id="cd02259">
    <property type="entry name" value="Peptidase_C39_like"/>
    <property type="match status" value="1"/>
</dbReference>
<dbReference type="GO" id="GO:0005886">
    <property type="term" value="C:plasma membrane"/>
    <property type="evidence" value="ECO:0007669"/>
    <property type="project" value="UniProtKB-SubCell"/>
</dbReference>
<dbReference type="InterPro" id="IPR003439">
    <property type="entry name" value="ABC_transporter-like_ATP-bd"/>
</dbReference>
<evidence type="ECO:0000313" key="15">
    <source>
        <dbReference type="Proteomes" id="UP000002275"/>
    </source>
</evidence>
<feature type="transmembrane region" description="Helical" evidence="10">
    <location>
        <begin position="278"/>
        <end position="300"/>
    </location>
</feature>
<gene>
    <name evidence="14" type="ordered locus">VV2_0482</name>
</gene>
<name>A0A3Q0KY56_VIBVU</name>
<dbReference type="InterPro" id="IPR036640">
    <property type="entry name" value="ABC1_TM_sf"/>
</dbReference>
<comment type="subcellular location">
    <subcellularLocation>
        <location evidence="1">Cell membrane</location>
        <topology evidence="1">Multi-pass membrane protein</topology>
    </subcellularLocation>
</comment>
<dbReference type="EMBL" id="AE016796">
    <property type="protein sequence ID" value="AAO07433.2"/>
    <property type="molecule type" value="Genomic_DNA"/>
</dbReference>
<feature type="transmembrane region" description="Helical" evidence="10">
    <location>
        <begin position="171"/>
        <end position="189"/>
    </location>
</feature>
<sequence>MIVLTSGDRIPPLQKRCNKHRLSNLIMSNNEGLTLICIHFYLSIISGNREQFKENANLTKTNNYKDELEKIQKANKVRITTKHSQFKNIEKIKTPAILFDSQGAPFILAKANKDKCLIQRPNKESPEVVSYHELNSTWNKKFLEIKQAQARFDITWFIPEFLQHKRVLGEILLFSFVLQILALISPLFFQVVMDKVLVHQAWSTLDVLVFGLVVTGVIEVVLRGLREYQYAHTANRIDIQLGLKLVKHLFGLPLMFFKSRQVGAIVTRVRELDTVREFLTGSMFTLTVELLFMFVFLYVMSLLSGPLTWLFIATIPCYALLAWWLTPRMQAAIEKQFSHAAANTSFLTETVAGSETLKSLAVEPRFIRRWDEQTEKMVSTGYDVQQLNNRSNHLVQLLQKITSVAILWLGATEVLSLEMTIGQLIAFNMMTNHIAQPLARMVELWGQFIQTRVAVEKLGDMLNLPVEQHTGSDIVTLHGAVSFKNILFRYQPDIPPTINDLSLDIRAGETLGVVGTSGSGKSTLARLLLRLYSPEQGSITIDGIPLNHIHIQQLRQQVGVVLQENFLFNKSVSENIAQSKPDASLEEIIEAAKLSGAHEFILKLPMGYDTILAEGGQSLSGGQRQRLAIARTLLSDPKVLILDEATSALDDESQALIQSNMANIARGRTVITIAHRLSTVRDCDRIIVLHQGAIVEQGSHQQLLTHGKQYKQLWQLQQELKQEETTA</sequence>
<dbReference type="GO" id="GO:0034040">
    <property type="term" value="F:ATPase-coupled lipid transmembrane transporter activity"/>
    <property type="evidence" value="ECO:0007669"/>
    <property type="project" value="TreeGrafter"/>
</dbReference>
<dbReference type="Gene3D" id="3.90.70.10">
    <property type="entry name" value="Cysteine proteinases"/>
    <property type="match status" value="1"/>
</dbReference>
<dbReference type="AlphaFoldDB" id="A0A3Q0KY56"/>
<evidence type="ECO:0000256" key="6">
    <source>
        <dbReference type="ARBA" id="ARBA00022741"/>
    </source>
</evidence>
<evidence type="ECO:0000256" key="4">
    <source>
        <dbReference type="ARBA" id="ARBA00022475"/>
    </source>
</evidence>
<feature type="domain" description="ABC transporter" evidence="11">
    <location>
        <begin position="481"/>
        <end position="716"/>
    </location>
</feature>
<evidence type="ECO:0000313" key="14">
    <source>
        <dbReference type="EMBL" id="AAO07433.2"/>
    </source>
</evidence>
<keyword evidence="5 10" id="KW-0812">Transmembrane</keyword>
<dbReference type="GO" id="GO:0140359">
    <property type="term" value="F:ABC-type transporter activity"/>
    <property type="evidence" value="ECO:0007669"/>
    <property type="project" value="InterPro"/>
</dbReference>
<comment type="similarity">
    <text evidence="2">Belongs to the ABC transporter superfamily. Protein-1 exporter (TC 3.A.1.109) family.</text>
</comment>
<dbReference type="Pfam" id="PF00005">
    <property type="entry name" value="ABC_tran"/>
    <property type="match status" value="1"/>
</dbReference>
<evidence type="ECO:0000256" key="3">
    <source>
        <dbReference type="ARBA" id="ARBA00022448"/>
    </source>
</evidence>
<dbReference type="Gene3D" id="1.20.1560.10">
    <property type="entry name" value="ABC transporter type 1, transmembrane domain"/>
    <property type="match status" value="1"/>
</dbReference>
<evidence type="ECO:0000256" key="10">
    <source>
        <dbReference type="SAM" id="Phobius"/>
    </source>
</evidence>
<evidence type="ECO:0000259" key="12">
    <source>
        <dbReference type="PROSITE" id="PS50929"/>
    </source>
</evidence>
<dbReference type="FunFam" id="1.20.1560.10:FF:000056">
    <property type="entry name" value="Alpha-hemolysin translocation ATP-binding protein HlyB"/>
    <property type="match status" value="1"/>
</dbReference>
<feature type="transmembrane region" description="Helical" evidence="10">
    <location>
        <begin position="201"/>
        <end position="222"/>
    </location>
</feature>
<keyword evidence="8 10" id="KW-1133">Transmembrane helix</keyword>
<feature type="domain" description="ABC transmembrane type-1" evidence="12">
    <location>
        <begin position="171"/>
        <end position="450"/>
    </location>
</feature>
<dbReference type="GO" id="GO:0006508">
    <property type="term" value="P:proteolysis"/>
    <property type="evidence" value="ECO:0007669"/>
    <property type="project" value="InterPro"/>
</dbReference>
<dbReference type="PROSITE" id="PS00211">
    <property type="entry name" value="ABC_TRANSPORTER_1"/>
    <property type="match status" value="1"/>
</dbReference>
<dbReference type="InterPro" id="IPR010132">
    <property type="entry name" value="ATPase_T1SS_HlyB"/>
</dbReference>
<reference evidence="14 15" key="2">
    <citation type="journal article" date="2003" name="Infect. Immun.">
        <title>Characterization and pathogenic significance of Vibrio vulnificus antigens preferentially expressed in septicemic patients.</title>
        <authorList>
            <person name="Kim Y.R."/>
            <person name="Lee S.E."/>
            <person name="Kim C.M."/>
            <person name="Kim S.Y."/>
            <person name="Shin E.K."/>
            <person name="Shin D.H."/>
            <person name="Chung S.S."/>
            <person name="Choy H.E."/>
            <person name="Progulske-Fox A."/>
            <person name="Hillman J.D."/>
            <person name="Handfield M."/>
            <person name="Rhee J.H."/>
        </authorList>
    </citation>
    <scope>NUCLEOTIDE SEQUENCE [LARGE SCALE GENOMIC DNA]</scope>
    <source>
        <strain evidence="14 15">CMCP6</strain>
    </source>
</reference>
<evidence type="ECO:0000259" key="13">
    <source>
        <dbReference type="PROSITE" id="PS50990"/>
    </source>
</evidence>
<dbReference type="SUPFAM" id="SSF90123">
    <property type="entry name" value="ABC transporter transmembrane region"/>
    <property type="match status" value="1"/>
</dbReference>
<keyword evidence="4" id="KW-1003">Cell membrane</keyword>
<keyword evidence="6" id="KW-0547">Nucleotide-binding</keyword>
<dbReference type="KEGG" id="vvu:VV2_0482"/>
<evidence type="ECO:0000256" key="7">
    <source>
        <dbReference type="ARBA" id="ARBA00022840"/>
    </source>
</evidence>
<dbReference type="Pfam" id="PF03412">
    <property type="entry name" value="Peptidase_C39"/>
    <property type="match status" value="1"/>
</dbReference>
<dbReference type="InterPro" id="IPR027417">
    <property type="entry name" value="P-loop_NTPase"/>
</dbReference>
<dbReference type="CDD" id="cd18588">
    <property type="entry name" value="ABC_6TM_CyaB_HlyB_like"/>
    <property type="match status" value="1"/>
</dbReference>
<dbReference type="GO" id="GO:0005524">
    <property type="term" value="F:ATP binding"/>
    <property type="evidence" value="ECO:0007669"/>
    <property type="project" value="UniProtKB-KW"/>
</dbReference>
<organism evidence="14 15">
    <name type="scientific">Vibrio vulnificus (strain CMCP6)</name>
    <dbReference type="NCBI Taxonomy" id="216895"/>
    <lineage>
        <taxon>Bacteria</taxon>
        <taxon>Pseudomonadati</taxon>
        <taxon>Pseudomonadota</taxon>
        <taxon>Gammaproteobacteria</taxon>
        <taxon>Vibrionales</taxon>
        <taxon>Vibrionaceae</taxon>
        <taxon>Vibrio</taxon>
    </lineage>
</organism>
<evidence type="ECO:0000256" key="8">
    <source>
        <dbReference type="ARBA" id="ARBA00022989"/>
    </source>
</evidence>
<dbReference type="InterPro" id="IPR005074">
    <property type="entry name" value="Peptidase_C39"/>
</dbReference>
<dbReference type="InterPro" id="IPR011527">
    <property type="entry name" value="ABC1_TM_dom"/>
</dbReference>
<evidence type="ECO:0000256" key="2">
    <source>
        <dbReference type="ARBA" id="ARBA00006025"/>
    </source>
</evidence>
<keyword evidence="3" id="KW-0813">Transport</keyword>
<dbReference type="FunFam" id="3.40.50.300:FF:000299">
    <property type="entry name" value="ABC transporter ATP-binding protein/permease"/>
    <property type="match status" value="1"/>
</dbReference>
<reference evidence="15" key="1">
    <citation type="submission" date="2002-12" db="EMBL/GenBank/DDBJ databases">
        <title>Complete genome sequence of Vibrio vulnificus CMCP6.</title>
        <authorList>
            <person name="Rhee J.H."/>
            <person name="Kim S.Y."/>
            <person name="Chung S.S."/>
            <person name="Kim J.J."/>
            <person name="Moon Y.H."/>
            <person name="Jeong H."/>
            <person name="Choy H.E."/>
        </authorList>
    </citation>
    <scope>NUCLEOTIDE SEQUENCE [LARGE SCALE GENOMIC DNA]</scope>
    <source>
        <strain evidence="15">CMCP6</strain>
    </source>
</reference>
<dbReference type="Pfam" id="PF00664">
    <property type="entry name" value="ABC_membrane"/>
    <property type="match status" value="1"/>
</dbReference>
<protein>
    <submittedName>
        <fullName evidence="14">RTX toxin transporter</fullName>
    </submittedName>
</protein>
<evidence type="ECO:0000259" key="11">
    <source>
        <dbReference type="PROSITE" id="PS50893"/>
    </source>
</evidence>
<feature type="transmembrane region" description="Helical" evidence="10">
    <location>
        <begin position="306"/>
        <end position="325"/>
    </location>
</feature>
<keyword evidence="9 10" id="KW-0472">Membrane</keyword>
<dbReference type="SUPFAM" id="SSF52540">
    <property type="entry name" value="P-loop containing nucleoside triphosphate hydrolases"/>
    <property type="match status" value="1"/>
</dbReference>
<dbReference type="GO" id="GO:0016887">
    <property type="term" value="F:ATP hydrolysis activity"/>
    <property type="evidence" value="ECO:0007669"/>
    <property type="project" value="InterPro"/>
</dbReference>
<keyword evidence="7" id="KW-0067">ATP-binding</keyword>
<dbReference type="GO" id="GO:0030253">
    <property type="term" value="P:protein secretion by the type I secretion system"/>
    <property type="evidence" value="ECO:0007669"/>
    <property type="project" value="InterPro"/>
</dbReference>
<feature type="domain" description="Peptidase C39" evidence="13">
    <location>
        <begin position="21"/>
        <end position="145"/>
    </location>
</feature>
<dbReference type="NCBIfam" id="TIGR01846">
    <property type="entry name" value="type_I_sec_HlyB"/>
    <property type="match status" value="1"/>
</dbReference>
<dbReference type="InterPro" id="IPR017871">
    <property type="entry name" value="ABC_transporter-like_CS"/>
</dbReference>
<evidence type="ECO:0000256" key="9">
    <source>
        <dbReference type="ARBA" id="ARBA00023136"/>
    </source>
</evidence>
<dbReference type="PROSITE" id="PS50893">
    <property type="entry name" value="ABC_TRANSPORTER_2"/>
    <property type="match status" value="1"/>
</dbReference>
<dbReference type="GO" id="GO:0030256">
    <property type="term" value="C:type I protein secretion system complex"/>
    <property type="evidence" value="ECO:0007669"/>
    <property type="project" value="InterPro"/>
</dbReference>
<evidence type="ECO:0000256" key="5">
    <source>
        <dbReference type="ARBA" id="ARBA00022692"/>
    </source>
</evidence>
<dbReference type="PANTHER" id="PTHR24221">
    <property type="entry name" value="ATP-BINDING CASSETTE SUB-FAMILY B"/>
    <property type="match status" value="1"/>
</dbReference>
<dbReference type="PROSITE" id="PS50929">
    <property type="entry name" value="ABC_TM1F"/>
    <property type="match status" value="1"/>
</dbReference>
<dbReference type="PROSITE" id="PS50990">
    <property type="entry name" value="PEPTIDASE_C39"/>
    <property type="match status" value="1"/>
</dbReference>
<dbReference type="Proteomes" id="UP000002275">
    <property type="component" value="Chromosome II"/>
</dbReference>
<dbReference type="Gene3D" id="3.40.50.300">
    <property type="entry name" value="P-loop containing nucleotide triphosphate hydrolases"/>
    <property type="match status" value="1"/>
</dbReference>
<accession>A0A3Q0KY56</accession>
<evidence type="ECO:0000256" key="1">
    <source>
        <dbReference type="ARBA" id="ARBA00004651"/>
    </source>
</evidence>
<dbReference type="SMART" id="SM00382">
    <property type="entry name" value="AAA"/>
    <property type="match status" value="1"/>
</dbReference>
<dbReference type="InterPro" id="IPR003593">
    <property type="entry name" value="AAA+_ATPase"/>
</dbReference>